<organism evidence="1 2">
    <name type="scientific">Haloactinospora alba</name>
    <dbReference type="NCBI Taxonomy" id="405555"/>
    <lineage>
        <taxon>Bacteria</taxon>
        <taxon>Bacillati</taxon>
        <taxon>Actinomycetota</taxon>
        <taxon>Actinomycetes</taxon>
        <taxon>Streptosporangiales</taxon>
        <taxon>Nocardiopsidaceae</taxon>
        <taxon>Haloactinospora</taxon>
    </lineage>
</organism>
<name>A0A543NKF6_9ACTN</name>
<dbReference type="OrthoDB" id="3429986at2"/>
<comment type="caution">
    <text evidence="1">The sequence shown here is derived from an EMBL/GenBank/DDBJ whole genome shotgun (WGS) entry which is preliminary data.</text>
</comment>
<dbReference type="EMBL" id="VFQC01000001">
    <property type="protein sequence ID" value="TQN32343.1"/>
    <property type="molecule type" value="Genomic_DNA"/>
</dbReference>
<keyword evidence="2" id="KW-1185">Reference proteome</keyword>
<dbReference type="AlphaFoldDB" id="A0A543NKF6"/>
<proteinExistence type="predicted"/>
<protein>
    <submittedName>
        <fullName evidence="1">Uncharacterized protein</fullName>
    </submittedName>
</protein>
<reference evidence="1 2" key="1">
    <citation type="submission" date="2019-06" db="EMBL/GenBank/DDBJ databases">
        <title>Sequencing the genomes of 1000 actinobacteria strains.</title>
        <authorList>
            <person name="Klenk H.-P."/>
        </authorList>
    </citation>
    <scope>NUCLEOTIDE SEQUENCE [LARGE SCALE GENOMIC DNA]</scope>
    <source>
        <strain evidence="1 2">DSM 45015</strain>
    </source>
</reference>
<evidence type="ECO:0000313" key="2">
    <source>
        <dbReference type="Proteomes" id="UP000317422"/>
    </source>
</evidence>
<dbReference type="RefSeq" id="WP_141923856.1">
    <property type="nucleotide sequence ID" value="NZ_VFQC01000001.1"/>
</dbReference>
<sequence>MLPTTYEYDTELLRDGAVLELDGVLYQGRTVLAPGADTFAPLRGWARHLARYLNAPVTWRAAYDGTTVQEGTEHPA</sequence>
<dbReference type="Proteomes" id="UP000317422">
    <property type="component" value="Unassembled WGS sequence"/>
</dbReference>
<evidence type="ECO:0000313" key="1">
    <source>
        <dbReference type="EMBL" id="TQN32343.1"/>
    </source>
</evidence>
<accession>A0A543NKF6</accession>
<gene>
    <name evidence="1" type="ORF">FHX37_2297</name>
</gene>